<protein>
    <submittedName>
        <fullName evidence="1">Uncharacterized protein</fullName>
    </submittedName>
</protein>
<name>A0AAE0ZHA8_9GAST</name>
<evidence type="ECO:0000313" key="1">
    <source>
        <dbReference type="EMBL" id="KAK3769340.1"/>
    </source>
</evidence>
<dbReference type="EMBL" id="JAWDGP010003942">
    <property type="protein sequence ID" value="KAK3769340.1"/>
    <property type="molecule type" value="Genomic_DNA"/>
</dbReference>
<gene>
    <name evidence="1" type="ORF">RRG08_008832</name>
</gene>
<accession>A0AAE0ZHA8</accession>
<dbReference type="Proteomes" id="UP001283361">
    <property type="component" value="Unassembled WGS sequence"/>
</dbReference>
<keyword evidence="2" id="KW-1185">Reference proteome</keyword>
<comment type="caution">
    <text evidence="1">The sequence shown here is derived from an EMBL/GenBank/DDBJ whole genome shotgun (WGS) entry which is preliminary data.</text>
</comment>
<sequence length="75" mass="8386">MLSTSMATLMNILIEDQNNRLLPSHTYSVLSRGDPAHTTSLSHQQLQDAHAKRITPAMPGFPPTATCRWNLIWSL</sequence>
<evidence type="ECO:0000313" key="2">
    <source>
        <dbReference type="Proteomes" id="UP001283361"/>
    </source>
</evidence>
<reference evidence="1" key="1">
    <citation type="journal article" date="2023" name="G3 (Bethesda)">
        <title>A reference genome for the long-term kleptoplast-retaining sea slug Elysia crispata morphotype clarki.</title>
        <authorList>
            <person name="Eastman K.E."/>
            <person name="Pendleton A.L."/>
            <person name="Shaikh M.A."/>
            <person name="Suttiyut T."/>
            <person name="Ogas R."/>
            <person name="Tomko P."/>
            <person name="Gavelis G."/>
            <person name="Widhalm J.R."/>
            <person name="Wisecaver J.H."/>
        </authorList>
    </citation>
    <scope>NUCLEOTIDE SEQUENCE</scope>
    <source>
        <strain evidence="1">ECLA1</strain>
    </source>
</reference>
<dbReference type="AlphaFoldDB" id="A0AAE0ZHA8"/>
<organism evidence="1 2">
    <name type="scientific">Elysia crispata</name>
    <name type="common">lettuce slug</name>
    <dbReference type="NCBI Taxonomy" id="231223"/>
    <lineage>
        <taxon>Eukaryota</taxon>
        <taxon>Metazoa</taxon>
        <taxon>Spiralia</taxon>
        <taxon>Lophotrochozoa</taxon>
        <taxon>Mollusca</taxon>
        <taxon>Gastropoda</taxon>
        <taxon>Heterobranchia</taxon>
        <taxon>Euthyneura</taxon>
        <taxon>Panpulmonata</taxon>
        <taxon>Sacoglossa</taxon>
        <taxon>Placobranchoidea</taxon>
        <taxon>Plakobranchidae</taxon>
        <taxon>Elysia</taxon>
    </lineage>
</organism>
<proteinExistence type="predicted"/>